<dbReference type="RefSeq" id="WP_254905485.1">
    <property type="nucleotide sequence ID" value="NZ_NGMS01000009.1"/>
</dbReference>
<accession>A0A242KFJ0</accession>
<dbReference type="InterPro" id="IPR010317">
    <property type="entry name" value="WxLIP_PGBD"/>
</dbReference>
<dbReference type="InterPro" id="IPR021759">
    <property type="entry name" value="WxLIP_HBD"/>
</dbReference>
<evidence type="ECO:0000256" key="1">
    <source>
        <dbReference type="SAM" id="Phobius"/>
    </source>
</evidence>
<dbReference type="EMBL" id="NGMS01000009">
    <property type="protein sequence ID" value="OTP19932.1"/>
    <property type="molecule type" value="Genomic_DNA"/>
</dbReference>
<sequence length="347" mass="39259">MMGGKPIRQNVIVIKLLVMTIVAYAVLGGIKVNVYADNRNNFSIQSLNRDGEVNQQGFYHLIGQPGEKQNIAIKVFNASENEIRVKATVNPASTNNNGIPNYAGEEEYDSSLKYRMDELISLENDEIKIPASDSVIVKATVSFPDEDWEGDVLGGIRITEEGEVKREQTVVHEVAYTVGVLLNQKESPLVENNLQLHEVSTGQRNYRNHIEANLQNNAATIIREMNIKAEVFEKENDMPIYTYDAYDLRMAPNSNFDLGIPTGNQPIEAGDYLLKLVIKADEKEYRLQKAFTISTTEARQLNQSAVNLTKNTNTFIRYLIIVSLTLVVLVFYVWRSMYKRMNNTINK</sequence>
<feature type="domain" description="WxL Interacting Protein peptidoglycan binding" evidence="2">
    <location>
        <begin position="42"/>
        <end position="159"/>
    </location>
</feature>
<keyword evidence="1" id="KW-0472">Membrane</keyword>
<organism evidence="4 5">
    <name type="scientific">Enterococcus mundtii</name>
    <dbReference type="NCBI Taxonomy" id="53346"/>
    <lineage>
        <taxon>Bacteria</taxon>
        <taxon>Bacillati</taxon>
        <taxon>Bacillota</taxon>
        <taxon>Bacilli</taxon>
        <taxon>Lactobacillales</taxon>
        <taxon>Enterococcaceae</taxon>
        <taxon>Enterococcus</taxon>
    </lineage>
</organism>
<evidence type="ECO:0000313" key="5">
    <source>
        <dbReference type="Proteomes" id="UP000195024"/>
    </source>
</evidence>
<dbReference type="AlphaFoldDB" id="A0A242KFJ0"/>
<keyword evidence="1" id="KW-1133">Transmembrane helix</keyword>
<reference evidence="4 5" key="1">
    <citation type="submission" date="2017-05" db="EMBL/GenBank/DDBJ databases">
        <title>The Genome Sequence of Enterococcus mundtii 6B1_DIV0119.</title>
        <authorList>
            <consortium name="The Broad Institute Genomics Platform"/>
            <consortium name="The Broad Institute Genomic Center for Infectious Diseases"/>
            <person name="Earl A."/>
            <person name="Manson A."/>
            <person name="Schwartman J."/>
            <person name="Gilmore M."/>
            <person name="Abouelleil A."/>
            <person name="Cao P."/>
            <person name="Chapman S."/>
            <person name="Cusick C."/>
            <person name="Shea T."/>
            <person name="Young S."/>
            <person name="Neafsey D."/>
            <person name="Nusbaum C."/>
            <person name="Birren B."/>
        </authorList>
    </citation>
    <scope>NUCLEOTIDE SEQUENCE [LARGE SCALE GENOMIC DNA]</scope>
    <source>
        <strain evidence="4 5">6B1_DIV0119</strain>
    </source>
</reference>
<feature type="transmembrane region" description="Helical" evidence="1">
    <location>
        <begin position="315"/>
        <end position="334"/>
    </location>
</feature>
<proteinExistence type="predicted"/>
<protein>
    <submittedName>
        <fullName evidence="4">Uncharacterized protein</fullName>
    </submittedName>
</protein>
<dbReference type="Pfam" id="PF06030">
    <property type="entry name" value="WxLIP_PGBD"/>
    <property type="match status" value="1"/>
</dbReference>
<keyword evidence="1" id="KW-0812">Transmembrane</keyword>
<evidence type="ECO:0000259" key="3">
    <source>
        <dbReference type="Pfam" id="PF11797"/>
    </source>
</evidence>
<evidence type="ECO:0000313" key="4">
    <source>
        <dbReference type="EMBL" id="OTP19932.1"/>
    </source>
</evidence>
<comment type="caution">
    <text evidence="4">The sequence shown here is derived from an EMBL/GenBank/DDBJ whole genome shotgun (WGS) entry which is preliminary data.</text>
</comment>
<evidence type="ECO:0000259" key="2">
    <source>
        <dbReference type="Pfam" id="PF06030"/>
    </source>
</evidence>
<dbReference type="Proteomes" id="UP000195024">
    <property type="component" value="Unassembled WGS sequence"/>
</dbReference>
<gene>
    <name evidence="4" type="ORF">A5802_003336</name>
</gene>
<feature type="domain" description="WxL Interacting Protein host binding" evidence="3">
    <location>
        <begin position="169"/>
        <end position="303"/>
    </location>
</feature>
<name>A0A242KFJ0_ENTMU</name>
<feature type="transmembrane region" description="Helical" evidence="1">
    <location>
        <begin position="12"/>
        <end position="30"/>
    </location>
</feature>
<dbReference type="Pfam" id="PF11797">
    <property type="entry name" value="WxLIP_HBD"/>
    <property type="match status" value="1"/>
</dbReference>